<evidence type="ECO:0000313" key="15">
    <source>
        <dbReference type="EMBL" id="ORY51893.1"/>
    </source>
</evidence>
<dbReference type="GO" id="GO:0005524">
    <property type="term" value="F:ATP binding"/>
    <property type="evidence" value="ECO:0007669"/>
    <property type="project" value="UniProtKB-UniRule"/>
</dbReference>
<keyword evidence="16" id="KW-1185">Reference proteome</keyword>
<dbReference type="SUPFAM" id="SSF54495">
    <property type="entry name" value="UBC-like"/>
    <property type="match status" value="1"/>
</dbReference>
<dbReference type="STRING" id="329046.A0A1Y2CXY8"/>
<evidence type="ECO:0000256" key="1">
    <source>
        <dbReference type="ARBA" id="ARBA00005032"/>
    </source>
</evidence>
<accession>A0A1Y2CXY8</accession>
<evidence type="ECO:0000256" key="10">
    <source>
        <dbReference type="ARBA" id="ARBA00044279"/>
    </source>
</evidence>
<proteinExistence type="inferred from homology"/>
<dbReference type="Pfam" id="PF00179">
    <property type="entry name" value="UQ_con"/>
    <property type="match status" value="1"/>
</dbReference>
<keyword evidence="4 13" id="KW-0833">Ubl conjugation pathway</keyword>
<sequence length="181" mass="20072">MLNIMSMKKKAAADAANGGKKAKTSAAKIRLQKDMDDLNNIPKTMAVSFPDPDDLFNFNLTITPDDGFYKGGVFRFSFKIKEGYPHEAPKVLCTQKIYHPNIDLEGNVCLNILREDWKPVLNINSVMIGLQYIFLEPNPDDPLNKEAAQVLSTNRAVFVSNVNKSMRGGSIGSVTYDNVLS</sequence>
<comment type="similarity">
    <text evidence="13">Belongs to the ubiquitin-conjugating enzyme family.</text>
</comment>
<evidence type="ECO:0000256" key="2">
    <source>
        <dbReference type="ARBA" id="ARBA00022679"/>
    </source>
</evidence>
<comment type="catalytic activity">
    <reaction evidence="6">
        <text>[E1 NEDD8-activating enzyme]-S-[NEDD8 protein]-yl-L-cysteine + [E2 NEDD8-conjugating enzyme]-L-cysteine = [E1 NEDD8-activating enzyme]-L-cysteine + [E2 NEDD8-conjugating enzyme]-S-[NEDD8-protein]-yl-L-cysteine.</text>
        <dbReference type="EC" id="2.3.2.34"/>
    </reaction>
</comment>
<feature type="domain" description="UBC core" evidence="14">
    <location>
        <begin position="26"/>
        <end position="171"/>
    </location>
</feature>
<dbReference type="Proteomes" id="UP000193642">
    <property type="component" value="Unassembled WGS sequence"/>
</dbReference>
<dbReference type="PROSITE" id="PS00183">
    <property type="entry name" value="UBC_1"/>
    <property type="match status" value="1"/>
</dbReference>
<evidence type="ECO:0000259" key="14">
    <source>
        <dbReference type="PROSITE" id="PS50127"/>
    </source>
</evidence>
<reference evidence="15 16" key="1">
    <citation type="submission" date="2016-07" db="EMBL/GenBank/DDBJ databases">
        <title>Pervasive Adenine N6-methylation of Active Genes in Fungi.</title>
        <authorList>
            <consortium name="DOE Joint Genome Institute"/>
            <person name="Mondo S.J."/>
            <person name="Dannebaum R.O."/>
            <person name="Kuo R.C."/>
            <person name="Labutti K."/>
            <person name="Haridas S."/>
            <person name="Kuo A."/>
            <person name="Salamov A."/>
            <person name="Ahrendt S.R."/>
            <person name="Lipzen A."/>
            <person name="Sullivan W."/>
            <person name="Andreopoulos W.B."/>
            <person name="Clum A."/>
            <person name="Lindquist E."/>
            <person name="Daum C."/>
            <person name="Ramamoorthy G.K."/>
            <person name="Gryganskyi A."/>
            <person name="Culley D."/>
            <person name="Magnuson J.K."/>
            <person name="James T.Y."/>
            <person name="O'Malley M.A."/>
            <person name="Stajich J.E."/>
            <person name="Spatafora J.W."/>
            <person name="Visel A."/>
            <person name="Grigoriev I.V."/>
        </authorList>
    </citation>
    <scope>NUCLEOTIDE SEQUENCE [LARGE SCALE GENOMIC DNA]</scope>
    <source>
        <strain evidence="15 16">JEL800</strain>
    </source>
</reference>
<feature type="active site" description="Glycyl thioester intermediate" evidence="12">
    <location>
        <position position="109"/>
    </location>
</feature>
<evidence type="ECO:0000256" key="6">
    <source>
        <dbReference type="ARBA" id="ARBA00043698"/>
    </source>
</evidence>
<keyword evidence="2" id="KW-0808">Transferase</keyword>
<dbReference type="PANTHER" id="PTHR24067">
    <property type="entry name" value="UBIQUITIN-CONJUGATING ENZYME E2"/>
    <property type="match status" value="1"/>
</dbReference>
<dbReference type="InterPro" id="IPR000608">
    <property type="entry name" value="UBC"/>
</dbReference>
<protein>
    <recommendedName>
        <fullName evidence="9">NEDD8-conjugating enzyme UBC12</fullName>
        <ecNumber evidence="7">2.3.2.34</ecNumber>
    </recommendedName>
    <alternativeName>
        <fullName evidence="8">NEDD8-conjugating enzyme Ubc12</fullName>
    </alternativeName>
    <alternativeName>
        <fullName evidence="10">RUB1-conjugating enzyme</fullName>
    </alternativeName>
    <alternativeName>
        <fullName evidence="11">Ubiquitin carrier protein 12</fullName>
    </alternativeName>
</protein>
<evidence type="ECO:0000256" key="7">
    <source>
        <dbReference type="ARBA" id="ARBA00044047"/>
    </source>
</evidence>
<dbReference type="FunFam" id="3.10.110.10:FF:000005">
    <property type="entry name" value="NEDD8-conjugating enzyme Ubc12"/>
    <property type="match status" value="1"/>
</dbReference>
<comment type="pathway">
    <text evidence="1">Protein modification; protein neddylation.</text>
</comment>
<evidence type="ECO:0000313" key="16">
    <source>
        <dbReference type="Proteomes" id="UP000193642"/>
    </source>
</evidence>
<dbReference type="EMBL" id="MCGO01000004">
    <property type="protein sequence ID" value="ORY51893.1"/>
    <property type="molecule type" value="Genomic_DNA"/>
</dbReference>
<evidence type="ECO:0000256" key="12">
    <source>
        <dbReference type="PROSITE-ProRule" id="PRU10133"/>
    </source>
</evidence>
<gene>
    <name evidence="15" type="ORF">BCR33DRAFT_712095</name>
</gene>
<dbReference type="OrthoDB" id="10249039at2759"/>
<evidence type="ECO:0000256" key="4">
    <source>
        <dbReference type="ARBA" id="ARBA00022786"/>
    </source>
</evidence>
<dbReference type="SMART" id="SM00212">
    <property type="entry name" value="UBCc"/>
    <property type="match status" value="1"/>
</dbReference>
<name>A0A1Y2CXY8_9FUNG</name>
<dbReference type="PROSITE" id="PS50127">
    <property type="entry name" value="UBC_2"/>
    <property type="match status" value="1"/>
</dbReference>
<evidence type="ECO:0000256" key="3">
    <source>
        <dbReference type="ARBA" id="ARBA00022741"/>
    </source>
</evidence>
<dbReference type="GO" id="GO:0061654">
    <property type="term" value="F:NEDD8 conjugating enzyme activity"/>
    <property type="evidence" value="ECO:0007669"/>
    <property type="project" value="UniProtKB-EC"/>
</dbReference>
<dbReference type="InterPro" id="IPR050113">
    <property type="entry name" value="Ub_conjugating_enzyme"/>
</dbReference>
<dbReference type="Gene3D" id="3.10.110.10">
    <property type="entry name" value="Ubiquitin Conjugating Enzyme"/>
    <property type="match status" value="1"/>
</dbReference>
<dbReference type="InterPro" id="IPR016135">
    <property type="entry name" value="UBQ-conjugating_enzyme/RWD"/>
</dbReference>
<organism evidence="15 16">
    <name type="scientific">Rhizoclosmatium globosum</name>
    <dbReference type="NCBI Taxonomy" id="329046"/>
    <lineage>
        <taxon>Eukaryota</taxon>
        <taxon>Fungi</taxon>
        <taxon>Fungi incertae sedis</taxon>
        <taxon>Chytridiomycota</taxon>
        <taxon>Chytridiomycota incertae sedis</taxon>
        <taxon>Chytridiomycetes</taxon>
        <taxon>Chytridiales</taxon>
        <taxon>Chytriomycetaceae</taxon>
        <taxon>Rhizoclosmatium</taxon>
    </lineage>
</organism>
<keyword evidence="5 13" id="KW-0067">ATP-binding</keyword>
<dbReference type="InterPro" id="IPR023313">
    <property type="entry name" value="UBQ-conjugating_AS"/>
</dbReference>
<keyword evidence="3 13" id="KW-0547">Nucleotide-binding</keyword>
<dbReference type="CDD" id="cd23794">
    <property type="entry name" value="UBCc_UBE2F_UBE2M"/>
    <property type="match status" value="1"/>
</dbReference>
<dbReference type="EC" id="2.3.2.34" evidence="7"/>
<evidence type="ECO:0000256" key="13">
    <source>
        <dbReference type="RuleBase" id="RU362109"/>
    </source>
</evidence>
<dbReference type="AlphaFoldDB" id="A0A1Y2CXY8"/>
<evidence type="ECO:0000256" key="5">
    <source>
        <dbReference type="ARBA" id="ARBA00022840"/>
    </source>
</evidence>
<evidence type="ECO:0000256" key="11">
    <source>
        <dbReference type="ARBA" id="ARBA00044315"/>
    </source>
</evidence>
<evidence type="ECO:0000256" key="8">
    <source>
        <dbReference type="ARBA" id="ARBA00044084"/>
    </source>
</evidence>
<evidence type="ECO:0000256" key="9">
    <source>
        <dbReference type="ARBA" id="ARBA00044092"/>
    </source>
</evidence>
<comment type="caution">
    <text evidence="15">The sequence shown here is derived from an EMBL/GenBank/DDBJ whole genome shotgun (WGS) entry which is preliminary data.</text>
</comment>